<feature type="chain" id="PRO_5034800932" evidence="2">
    <location>
        <begin position="19"/>
        <end position="746"/>
    </location>
</feature>
<evidence type="ECO:0000256" key="2">
    <source>
        <dbReference type="SAM" id="SignalP"/>
    </source>
</evidence>
<gene>
    <name evidence="5" type="ORF">GTA08_BOTSDO13702</name>
</gene>
<feature type="domain" description="Tail specific protease" evidence="3">
    <location>
        <begin position="349"/>
        <end position="569"/>
    </location>
</feature>
<evidence type="ECO:0000313" key="5">
    <source>
        <dbReference type="EMBL" id="KAF4310782.1"/>
    </source>
</evidence>
<protein>
    <submittedName>
        <fullName evidence="5">Peptidase s41 family protein</fullName>
    </submittedName>
</protein>
<dbReference type="OrthoDB" id="27214at2759"/>
<dbReference type="InterPro" id="IPR056186">
    <property type="entry name" value="PDZ_CPAF-rel"/>
</dbReference>
<dbReference type="InterPro" id="IPR005151">
    <property type="entry name" value="Tail-specific_protease"/>
</dbReference>
<dbReference type="GO" id="GO:0008236">
    <property type="term" value="F:serine-type peptidase activity"/>
    <property type="evidence" value="ECO:0007669"/>
    <property type="project" value="InterPro"/>
</dbReference>
<accession>A0A8H4ND15</accession>
<reference evidence="5" key="1">
    <citation type="submission" date="2020-04" db="EMBL/GenBank/DDBJ databases">
        <title>Genome Assembly and Annotation of Botryosphaeria dothidea sdau 11-99, a Latent Pathogen of Apple Fruit Ring Rot in China.</title>
        <authorList>
            <person name="Yu C."/>
            <person name="Diao Y."/>
            <person name="Lu Q."/>
            <person name="Zhao J."/>
            <person name="Cui S."/>
            <person name="Peng C."/>
            <person name="He B."/>
            <person name="Liu H."/>
        </authorList>
    </citation>
    <scope>NUCLEOTIDE SEQUENCE [LARGE SCALE GENOMIC DNA]</scope>
    <source>
        <strain evidence="5">Sdau11-99</strain>
    </source>
</reference>
<dbReference type="Pfam" id="PF03572">
    <property type="entry name" value="Peptidase_S41"/>
    <property type="match status" value="1"/>
</dbReference>
<keyword evidence="6" id="KW-1185">Reference proteome</keyword>
<dbReference type="AlphaFoldDB" id="A0A8H4ND15"/>
<dbReference type="EMBL" id="WWBZ02000013">
    <property type="protein sequence ID" value="KAF4310782.1"/>
    <property type="molecule type" value="Genomic_DNA"/>
</dbReference>
<name>A0A8H4ND15_9PEZI</name>
<dbReference type="InterPro" id="IPR052766">
    <property type="entry name" value="S41A_metabolite_peptidase"/>
</dbReference>
<organism evidence="5 6">
    <name type="scientific">Botryosphaeria dothidea</name>
    <dbReference type="NCBI Taxonomy" id="55169"/>
    <lineage>
        <taxon>Eukaryota</taxon>
        <taxon>Fungi</taxon>
        <taxon>Dikarya</taxon>
        <taxon>Ascomycota</taxon>
        <taxon>Pezizomycotina</taxon>
        <taxon>Dothideomycetes</taxon>
        <taxon>Dothideomycetes incertae sedis</taxon>
        <taxon>Botryosphaeriales</taxon>
        <taxon>Botryosphaeriaceae</taxon>
        <taxon>Botryosphaeria</taxon>
    </lineage>
</organism>
<evidence type="ECO:0000259" key="4">
    <source>
        <dbReference type="Pfam" id="PF23658"/>
    </source>
</evidence>
<feature type="region of interest" description="Disordered" evidence="1">
    <location>
        <begin position="297"/>
        <end position="319"/>
    </location>
</feature>
<keyword evidence="2" id="KW-0732">Signal</keyword>
<dbReference type="Gene3D" id="3.90.226.10">
    <property type="entry name" value="2-enoyl-CoA Hydratase, Chain A, domain 1"/>
    <property type="match status" value="1"/>
</dbReference>
<evidence type="ECO:0000313" key="6">
    <source>
        <dbReference type="Proteomes" id="UP000572817"/>
    </source>
</evidence>
<dbReference type="PANTHER" id="PTHR37049:SF4">
    <property type="entry name" value="RHODANESE DOMAIN-CONTAINING PROTEIN"/>
    <property type="match status" value="1"/>
</dbReference>
<dbReference type="Proteomes" id="UP000572817">
    <property type="component" value="Unassembled WGS sequence"/>
</dbReference>
<sequence>MLTQGAVAAAVLAAAVSAAPANNTTTAIPTPVSGDACTTISASLQADPEATLFPASVGYACLKAVPVDAEGDGQLVKQIQGILQWQSTLAYLRDPPQGYPNPSVDILSGLDDISTKLSEGGYTSEYDVQNDIRVLLKKAYDGHTYYLSDIASIINFGKFDEYADSVELVSLSSDGVSLPKVYVLNDVIRAQFASNFTPSAVKTINNQSTVDYLNWLADQNYNSHDVDGRYQSIFWDPALQSYQGTGSGFFQNPFTYEGDSTIFGFENGTTATITHVSGTKANFTDVDSGEAFFEKFCTGPTSTSDTPEESSTPTPDPLPTAYGYPYPVAKTDDNSVSGYFLNDTGYQDVAVISTANFLAANISQYQSVVSDVLAQAVAQKKKHLIVDLRRNGGGSVILGFDLFKQLFPSIDPWGASRIRATPAYGAIGDVITAIADEYDLANNATAMEALSASIQSTSIDDFWARTAGVDANGNPFASWASLFGPHALAGDNFTSLIRNNFADPLVYSGNFSVSGYLARAALPPQPFAAENIVLLQDGYCASTCAVFAELMRSQGGVRSVVVGGRPQAGPMVAVGGTKGAQTLAFDVIVAAANDSRNLAESDEQLALLESTGVVSLADSETALSRTAVGPEGLQGSINYRNNYRKGDETDTPLQFVKDYADCRVFYTAPMMFDPVPLWNTVYDSMWRNGSCVAGSTGYGNSTVNGTQTTSGSGATPSVYSSAAVSGGVAQVGVAALVSLVTMMVVM</sequence>
<dbReference type="GO" id="GO:0006508">
    <property type="term" value="P:proteolysis"/>
    <property type="evidence" value="ECO:0007669"/>
    <property type="project" value="InterPro"/>
</dbReference>
<dbReference type="SUPFAM" id="SSF52096">
    <property type="entry name" value="ClpP/crotonase"/>
    <property type="match status" value="1"/>
</dbReference>
<comment type="caution">
    <text evidence="5">The sequence shown here is derived from an EMBL/GenBank/DDBJ whole genome shotgun (WGS) entry which is preliminary data.</text>
</comment>
<feature type="compositionally biased region" description="Low complexity" evidence="1">
    <location>
        <begin position="300"/>
        <end position="313"/>
    </location>
</feature>
<feature type="domain" description="CPAF-like PDZ" evidence="4">
    <location>
        <begin position="163"/>
        <end position="284"/>
    </location>
</feature>
<dbReference type="InterPro" id="IPR029045">
    <property type="entry name" value="ClpP/crotonase-like_dom_sf"/>
</dbReference>
<proteinExistence type="predicted"/>
<evidence type="ECO:0000256" key="1">
    <source>
        <dbReference type="SAM" id="MobiDB-lite"/>
    </source>
</evidence>
<evidence type="ECO:0000259" key="3">
    <source>
        <dbReference type="Pfam" id="PF03572"/>
    </source>
</evidence>
<dbReference type="Pfam" id="PF23658">
    <property type="entry name" value="PDZ_CPAF_rel"/>
    <property type="match status" value="1"/>
</dbReference>
<dbReference type="PANTHER" id="PTHR37049">
    <property type="entry name" value="PEPTIDASE S41 FAMILY PROTEIN"/>
    <property type="match status" value="1"/>
</dbReference>
<feature type="signal peptide" evidence="2">
    <location>
        <begin position="1"/>
        <end position="18"/>
    </location>
</feature>